<feature type="domain" description="TaqI-like C-terminal specificity" evidence="1">
    <location>
        <begin position="79"/>
        <end position="159"/>
    </location>
</feature>
<comment type="caution">
    <text evidence="2">The sequence shown here is derived from an EMBL/GenBank/DDBJ whole genome shotgun (WGS) entry which is preliminary data.</text>
</comment>
<dbReference type="EMBL" id="BARV01008704">
    <property type="protein sequence ID" value="GAI07121.1"/>
    <property type="molecule type" value="Genomic_DNA"/>
</dbReference>
<organism evidence="2">
    <name type="scientific">marine sediment metagenome</name>
    <dbReference type="NCBI Taxonomy" id="412755"/>
    <lineage>
        <taxon>unclassified sequences</taxon>
        <taxon>metagenomes</taxon>
        <taxon>ecological metagenomes</taxon>
    </lineage>
</organism>
<dbReference type="AlphaFoldDB" id="X1LMS7"/>
<gene>
    <name evidence="2" type="ORF">S06H3_17426</name>
</gene>
<feature type="non-terminal residue" evidence="2">
    <location>
        <position position="1"/>
    </location>
</feature>
<name>X1LMS7_9ZZZZ</name>
<evidence type="ECO:0000259" key="1">
    <source>
        <dbReference type="Pfam" id="PF12950"/>
    </source>
</evidence>
<dbReference type="InterPro" id="IPR025931">
    <property type="entry name" value="TaqI_C"/>
</dbReference>
<evidence type="ECO:0000313" key="2">
    <source>
        <dbReference type="EMBL" id="GAI07121.1"/>
    </source>
</evidence>
<dbReference type="Pfam" id="PF12950">
    <property type="entry name" value="TaqI_C"/>
    <property type="match status" value="1"/>
</dbReference>
<proteinExistence type="predicted"/>
<sequence length="243" mass="29522">RLKKIYKGRAIRPYGFIEDDYLGWMIFFDKIEFQSDNFNPDKKYPVLMRYLYQFEDELKNTLIKCKESPRNWLFPRRGFKIHNLRNKSGIEYLEPYYENQKKIFFSYISKENVFGFARVPFYATSDTYFLHNDGKKADYLFLIAYLNSKLMKFIFYAKGLEIKRSKSKLENEIPIISYENLKTQEKRDIYKTIRKLLKELIANSLQDLEKIELDKRDIDKLIFTFFDLDEKIIEELISKYYSV</sequence>
<accession>X1LMS7</accession>
<reference evidence="2" key="1">
    <citation type="journal article" date="2014" name="Front. Microbiol.">
        <title>High frequency of phylogenetically diverse reductive dehalogenase-homologous genes in deep subseafloor sedimentary metagenomes.</title>
        <authorList>
            <person name="Kawai M."/>
            <person name="Futagami T."/>
            <person name="Toyoda A."/>
            <person name="Takaki Y."/>
            <person name="Nishi S."/>
            <person name="Hori S."/>
            <person name="Arai W."/>
            <person name="Tsubouchi T."/>
            <person name="Morono Y."/>
            <person name="Uchiyama I."/>
            <person name="Ito T."/>
            <person name="Fujiyama A."/>
            <person name="Inagaki F."/>
            <person name="Takami H."/>
        </authorList>
    </citation>
    <scope>NUCLEOTIDE SEQUENCE</scope>
    <source>
        <strain evidence="2">Expedition CK06-06</strain>
    </source>
</reference>
<protein>
    <recommendedName>
        <fullName evidence="1">TaqI-like C-terminal specificity domain-containing protein</fullName>
    </recommendedName>
</protein>